<feature type="region of interest" description="Disordered" evidence="8">
    <location>
        <begin position="90"/>
        <end position="123"/>
    </location>
</feature>
<keyword evidence="4 9" id="KW-0812">Transmembrane</keyword>
<evidence type="ECO:0000256" key="4">
    <source>
        <dbReference type="ARBA" id="ARBA00022692"/>
    </source>
</evidence>
<protein>
    <submittedName>
        <fullName evidence="11">Flagellar motor protein MotB</fullName>
    </submittedName>
</protein>
<accession>A0A5R9G2S8</accession>
<keyword evidence="3" id="KW-1003">Cell membrane</keyword>
<evidence type="ECO:0000256" key="2">
    <source>
        <dbReference type="ARBA" id="ARBA00008914"/>
    </source>
</evidence>
<organism evidence="11 12">
    <name type="scientific">Paenibacillus antri</name>
    <dbReference type="NCBI Taxonomy" id="2582848"/>
    <lineage>
        <taxon>Bacteria</taxon>
        <taxon>Bacillati</taxon>
        <taxon>Bacillota</taxon>
        <taxon>Bacilli</taxon>
        <taxon>Bacillales</taxon>
        <taxon>Paenibacillaceae</taxon>
        <taxon>Paenibacillus</taxon>
    </lineage>
</organism>
<sequence>MELRLVGSVRRAPTEWAVELKGDGVVRKERHKHDHEEHMDESWLIPYADLLTLLLAMFIVLFASSQIDQKKFDEIRKSFQAALSGGPSFFQNMSPVPPNTEVGVEREGAAEEKEQSTDEQMRQKESVQLLELKRQIDQYIEENGMTTRIETQLDQYQLRITISDNTLFASGSAQLNPESRQLAGTISILLEQHPDYEVIVAGHTDNVPIKTSNFPSNFHLSSDRALAFMSVLLENPDVGKERFSIIGYGENKPVATNDTPEGRAQNRRVEVSIIRNVQ</sequence>
<comment type="subcellular location">
    <subcellularLocation>
        <location evidence="1">Cell membrane</location>
        <topology evidence="1">Single-pass membrane protein</topology>
    </subcellularLocation>
</comment>
<dbReference type="Gene3D" id="3.30.1330.60">
    <property type="entry name" value="OmpA-like domain"/>
    <property type="match status" value="1"/>
</dbReference>
<keyword evidence="5 9" id="KW-1133">Transmembrane helix</keyword>
<evidence type="ECO:0000256" key="1">
    <source>
        <dbReference type="ARBA" id="ARBA00004162"/>
    </source>
</evidence>
<evidence type="ECO:0000256" key="8">
    <source>
        <dbReference type="SAM" id="MobiDB-lite"/>
    </source>
</evidence>
<evidence type="ECO:0000256" key="3">
    <source>
        <dbReference type="ARBA" id="ARBA00022475"/>
    </source>
</evidence>
<proteinExistence type="inferred from homology"/>
<dbReference type="InterPro" id="IPR036737">
    <property type="entry name" value="OmpA-like_sf"/>
</dbReference>
<dbReference type="PROSITE" id="PS51123">
    <property type="entry name" value="OMPA_2"/>
    <property type="match status" value="1"/>
</dbReference>
<keyword evidence="11" id="KW-0282">Flagellum</keyword>
<dbReference type="PANTHER" id="PTHR30329:SF21">
    <property type="entry name" value="LIPOPROTEIN YIAD-RELATED"/>
    <property type="match status" value="1"/>
</dbReference>
<evidence type="ECO:0000256" key="6">
    <source>
        <dbReference type="ARBA" id="ARBA00023136"/>
    </source>
</evidence>
<evidence type="ECO:0000313" key="12">
    <source>
        <dbReference type="Proteomes" id="UP000309676"/>
    </source>
</evidence>
<keyword evidence="6 7" id="KW-0472">Membrane</keyword>
<reference evidence="11 12" key="1">
    <citation type="submission" date="2019-05" db="EMBL/GenBank/DDBJ databases">
        <authorList>
            <person name="Narsing Rao M.P."/>
            <person name="Li W.J."/>
        </authorList>
    </citation>
    <scope>NUCLEOTIDE SEQUENCE [LARGE SCALE GENOMIC DNA]</scope>
    <source>
        <strain evidence="11 12">SYSU_K30003</strain>
    </source>
</reference>
<dbReference type="InterPro" id="IPR025713">
    <property type="entry name" value="MotB-like_N_dom"/>
</dbReference>
<dbReference type="SUPFAM" id="SSF103088">
    <property type="entry name" value="OmpA-like"/>
    <property type="match status" value="1"/>
</dbReference>
<dbReference type="Pfam" id="PF13677">
    <property type="entry name" value="MotB_plug"/>
    <property type="match status" value="1"/>
</dbReference>
<dbReference type="InterPro" id="IPR006665">
    <property type="entry name" value="OmpA-like"/>
</dbReference>
<dbReference type="OrthoDB" id="9815217at2"/>
<dbReference type="InterPro" id="IPR050330">
    <property type="entry name" value="Bact_OuterMem_StrucFunc"/>
</dbReference>
<dbReference type="Pfam" id="PF00691">
    <property type="entry name" value="OmpA"/>
    <property type="match status" value="1"/>
</dbReference>
<dbReference type="PANTHER" id="PTHR30329">
    <property type="entry name" value="STATOR ELEMENT OF FLAGELLAR MOTOR COMPLEX"/>
    <property type="match status" value="1"/>
</dbReference>
<feature type="domain" description="OmpA-like" evidence="10">
    <location>
        <begin position="155"/>
        <end position="277"/>
    </location>
</feature>
<gene>
    <name evidence="11" type="ORF">FE782_22055</name>
</gene>
<feature type="compositionally biased region" description="Basic and acidic residues" evidence="8">
    <location>
        <begin position="103"/>
        <end position="123"/>
    </location>
</feature>
<name>A0A5R9G2S8_9BACL</name>
<evidence type="ECO:0000259" key="10">
    <source>
        <dbReference type="PROSITE" id="PS51123"/>
    </source>
</evidence>
<comment type="caution">
    <text evidence="11">The sequence shown here is derived from an EMBL/GenBank/DDBJ whole genome shotgun (WGS) entry which is preliminary data.</text>
</comment>
<dbReference type="CDD" id="cd07185">
    <property type="entry name" value="OmpA_C-like"/>
    <property type="match status" value="1"/>
</dbReference>
<comment type="similarity">
    <text evidence="2">Belongs to the MotB family.</text>
</comment>
<evidence type="ECO:0000313" key="11">
    <source>
        <dbReference type="EMBL" id="TLS50131.1"/>
    </source>
</evidence>
<dbReference type="AlphaFoldDB" id="A0A5R9G2S8"/>
<evidence type="ECO:0000256" key="7">
    <source>
        <dbReference type="PROSITE-ProRule" id="PRU00473"/>
    </source>
</evidence>
<keyword evidence="12" id="KW-1185">Reference proteome</keyword>
<dbReference type="GO" id="GO:0005886">
    <property type="term" value="C:plasma membrane"/>
    <property type="evidence" value="ECO:0007669"/>
    <property type="project" value="UniProtKB-SubCell"/>
</dbReference>
<keyword evidence="11" id="KW-0966">Cell projection</keyword>
<dbReference type="Proteomes" id="UP000309676">
    <property type="component" value="Unassembled WGS sequence"/>
</dbReference>
<feature type="transmembrane region" description="Helical" evidence="9">
    <location>
        <begin position="44"/>
        <end position="63"/>
    </location>
</feature>
<keyword evidence="11" id="KW-0969">Cilium</keyword>
<dbReference type="EMBL" id="VCIW01000017">
    <property type="protein sequence ID" value="TLS50131.1"/>
    <property type="molecule type" value="Genomic_DNA"/>
</dbReference>
<evidence type="ECO:0000256" key="9">
    <source>
        <dbReference type="SAM" id="Phobius"/>
    </source>
</evidence>
<evidence type="ECO:0000256" key="5">
    <source>
        <dbReference type="ARBA" id="ARBA00022989"/>
    </source>
</evidence>